<dbReference type="GO" id="GO:0000162">
    <property type="term" value="P:L-tryptophan biosynthetic process"/>
    <property type="evidence" value="ECO:0007669"/>
    <property type="project" value="TreeGrafter"/>
</dbReference>
<dbReference type="GO" id="GO:0016829">
    <property type="term" value="F:lyase activity"/>
    <property type="evidence" value="ECO:0007669"/>
    <property type="project" value="UniProtKB-KW"/>
</dbReference>
<accession>A0A1H8I2L8</accession>
<dbReference type="OrthoDB" id="9803598at2"/>
<evidence type="ECO:0000259" key="1">
    <source>
        <dbReference type="Pfam" id="PF00425"/>
    </source>
</evidence>
<name>A0A1H8I2L8_9BACI</name>
<dbReference type="InterPro" id="IPR005801">
    <property type="entry name" value="ADC_synthase"/>
</dbReference>
<dbReference type="SUPFAM" id="SSF56752">
    <property type="entry name" value="D-aminoacid aminotransferase-like PLP-dependent enzymes"/>
    <property type="match status" value="1"/>
</dbReference>
<dbReference type="PANTHER" id="PTHR11236:SF50">
    <property type="entry name" value="AMINODEOXYCHORISMATE SYNTHASE COMPONENT 1"/>
    <property type="match status" value="1"/>
</dbReference>
<feature type="domain" description="Chorismate-utilising enzyme C-terminal" evidence="1">
    <location>
        <begin position="114"/>
        <end position="368"/>
    </location>
</feature>
<dbReference type="GO" id="GO:0009396">
    <property type="term" value="P:folic acid-containing compound biosynthetic process"/>
    <property type="evidence" value="ECO:0007669"/>
    <property type="project" value="InterPro"/>
</dbReference>
<dbReference type="Gene3D" id="3.60.120.10">
    <property type="entry name" value="Anthranilate synthase"/>
    <property type="match status" value="1"/>
</dbReference>
<dbReference type="PANTHER" id="PTHR11236">
    <property type="entry name" value="AMINOBENZOATE/ANTHRANILATE SYNTHASE"/>
    <property type="match status" value="1"/>
</dbReference>
<dbReference type="InterPro" id="IPR036038">
    <property type="entry name" value="Aminotransferase-like"/>
</dbReference>
<dbReference type="Pfam" id="PF01063">
    <property type="entry name" value="Aminotran_4"/>
    <property type="match status" value="1"/>
</dbReference>
<keyword evidence="3" id="KW-1185">Reference proteome</keyword>
<dbReference type="RefSeq" id="WP_090749178.1">
    <property type="nucleotide sequence ID" value="NZ_FOBW01000016.1"/>
</dbReference>
<dbReference type="SUPFAM" id="SSF56322">
    <property type="entry name" value="ADC synthase"/>
    <property type="match status" value="1"/>
</dbReference>
<dbReference type="InterPro" id="IPR043132">
    <property type="entry name" value="BCAT-like_C"/>
</dbReference>
<dbReference type="GO" id="GO:0046820">
    <property type="term" value="F:4-amino-4-deoxychorismate synthase activity"/>
    <property type="evidence" value="ECO:0007669"/>
    <property type="project" value="TreeGrafter"/>
</dbReference>
<dbReference type="InterPro" id="IPR019999">
    <property type="entry name" value="Anth_synth_I-like"/>
</dbReference>
<dbReference type="InterPro" id="IPR001544">
    <property type="entry name" value="Aminotrans_IV"/>
</dbReference>
<evidence type="ECO:0000313" key="2">
    <source>
        <dbReference type="EMBL" id="SEN62306.1"/>
    </source>
</evidence>
<dbReference type="Gene3D" id="3.30.470.10">
    <property type="match status" value="1"/>
</dbReference>
<dbReference type="Proteomes" id="UP000198553">
    <property type="component" value="Unassembled WGS sequence"/>
</dbReference>
<keyword evidence="2" id="KW-0456">Lyase</keyword>
<dbReference type="InterPro" id="IPR015890">
    <property type="entry name" value="Chorismate_C"/>
</dbReference>
<gene>
    <name evidence="2" type="ORF">SAMN05192533_11626</name>
</gene>
<reference evidence="3" key="1">
    <citation type="submission" date="2016-10" db="EMBL/GenBank/DDBJ databases">
        <authorList>
            <person name="Varghese N."/>
            <person name="Submissions S."/>
        </authorList>
    </citation>
    <scope>NUCLEOTIDE SEQUENCE [LARGE SCALE GENOMIC DNA]</scope>
    <source>
        <strain evidence="3">B48,IBRC-M 10115,DSM 25386,CECT 8001</strain>
    </source>
</reference>
<dbReference type="AlphaFoldDB" id="A0A1H8I2L8"/>
<dbReference type="PRINTS" id="PR00095">
    <property type="entry name" value="ANTSNTHASEI"/>
</dbReference>
<evidence type="ECO:0000313" key="3">
    <source>
        <dbReference type="Proteomes" id="UP000198553"/>
    </source>
</evidence>
<protein>
    <submittedName>
        <fullName evidence="2">Para-aminobenzoate synthetase / 4-amino-4-deoxychorismate lyase</fullName>
    </submittedName>
</protein>
<dbReference type="InterPro" id="IPR005802">
    <property type="entry name" value="ADC_synth_comp_1"/>
</dbReference>
<dbReference type="Pfam" id="PF00425">
    <property type="entry name" value="Chorismate_bind"/>
    <property type="match status" value="1"/>
</dbReference>
<dbReference type="STRING" id="930146.SAMN05192533_11626"/>
<sequence length="581" mass="65857">MNLKEPLLSFEFANSDGTIQPYTFKNPEKVIIAYSIEDVLPMLEKVQNEVNNGFYAAGFLSYESAPAFDPSFKVRSGGELPLLWFGIFKEPCTSPISSSGPYHFSEWKPSVDMDEYRSAIQSIKHCIEQGNTYQTNYTIRLNSHFHGDEIAYYEKLKRAQASNYCAYLHTGEHSILSASPELFFRLEKGHITTRPMKGTVKRGRTLAEDKENASWLYHSEKNRAENVMIVDLLRNDLGMIAETGSVNVSQLFEIEHYPTVHQMTSTITAEVAENTELLDIFKALFPCGSITGAPKIKTMDIIADLETTPRGVYCGAIGFITPNKEAVFNVPIRTVVIEQKSGNAIYGVGGGITWDSTIEGEYHEVIAKANILEENRPDFNLLESLLLDEGQYFLFEEHLTRLKNTAEYFGFPFNQQEITRRLQLLASSNDSERLKVRLLLNKNGDIEINGQTISPFETPLEVSLAEEPVDSNHPFLYHKTTNRDVYSHFQAKKPTKIFDVLLWNEAGELTEFTNGNVVLEIDKGLWTPPVTSGLLAGTYRERLIQTGRIREKVLTVTDLQKSTKIWFINSVRKWVEVKLID</sequence>
<dbReference type="InterPro" id="IPR043131">
    <property type="entry name" value="BCAT-like_N"/>
</dbReference>
<organism evidence="2 3">
    <name type="scientific">Mesobacillus persicus</name>
    <dbReference type="NCBI Taxonomy" id="930146"/>
    <lineage>
        <taxon>Bacteria</taxon>
        <taxon>Bacillati</taxon>
        <taxon>Bacillota</taxon>
        <taxon>Bacilli</taxon>
        <taxon>Bacillales</taxon>
        <taxon>Bacillaceae</taxon>
        <taxon>Mesobacillus</taxon>
    </lineage>
</organism>
<dbReference type="EMBL" id="FOBW01000016">
    <property type="protein sequence ID" value="SEN62306.1"/>
    <property type="molecule type" value="Genomic_DNA"/>
</dbReference>
<dbReference type="Gene3D" id="3.20.10.10">
    <property type="entry name" value="D-amino Acid Aminotransferase, subunit A, domain 2"/>
    <property type="match status" value="1"/>
</dbReference>
<proteinExistence type="predicted"/>
<dbReference type="NCBIfam" id="TIGR00553">
    <property type="entry name" value="pabB"/>
    <property type="match status" value="1"/>
</dbReference>